<reference evidence="4" key="1">
    <citation type="submission" date="2025-08" db="UniProtKB">
        <authorList>
            <consortium name="RefSeq"/>
        </authorList>
    </citation>
    <scope>IDENTIFICATION</scope>
    <source>
        <tissue evidence="4">Young leaves</tissue>
    </source>
</reference>
<sequence>MASGLNNGTRLFRGCRTLLDSLKSTTQAYSSAAAVSPKGELKASGAAATRKKSEAGEKKEGNRSGGIFKSVQVSPALAGFLGMSESSRSEAVKQIWSYIKLNDLQNPANKRQINCDEKLKAIFDGRENVGILEIGKLLSPHFVKSSS</sequence>
<evidence type="ECO:0000313" key="4">
    <source>
        <dbReference type="RefSeq" id="XP_023000111.1"/>
    </source>
</evidence>
<evidence type="ECO:0000259" key="2">
    <source>
        <dbReference type="PROSITE" id="PS51925"/>
    </source>
</evidence>
<dbReference type="InterPro" id="IPR036885">
    <property type="entry name" value="SWIB_MDM2_dom_sf"/>
</dbReference>
<dbReference type="KEGG" id="cmax:111494406"/>
<dbReference type="SUPFAM" id="SSF47592">
    <property type="entry name" value="SWIB/MDM2 domain"/>
    <property type="match status" value="1"/>
</dbReference>
<keyword evidence="3" id="KW-1185">Reference proteome</keyword>
<dbReference type="AlphaFoldDB" id="A0A6J1KEZ2"/>
<feature type="compositionally biased region" description="Basic and acidic residues" evidence="1">
    <location>
        <begin position="51"/>
        <end position="62"/>
    </location>
</feature>
<dbReference type="SMART" id="SM00151">
    <property type="entry name" value="SWIB"/>
    <property type="match status" value="1"/>
</dbReference>
<protein>
    <submittedName>
        <fullName evidence="4">Upstream activation factor subunit spp27-like</fullName>
    </submittedName>
</protein>
<evidence type="ECO:0000256" key="1">
    <source>
        <dbReference type="SAM" id="MobiDB-lite"/>
    </source>
</evidence>
<dbReference type="PROSITE" id="PS51925">
    <property type="entry name" value="SWIB_MDM2"/>
    <property type="match status" value="1"/>
</dbReference>
<accession>A0A6J1KEZ2</accession>
<feature type="region of interest" description="Disordered" evidence="1">
    <location>
        <begin position="37"/>
        <end position="66"/>
    </location>
</feature>
<dbReference type="GeneID" id="111494406"/>
<dbReference type="Pfam" id="PF02201">
    <property type="entry name" value="SWIB"/>
    <property type="match status" value="1"/>
</dbReference>
<proteinExistence type="predicted"/>
<evidence type="ECO:0000313" key="3">
    <source>
        <dbReference type="Proteomes" id="UP000504608"/>
    </source>
</evidence>
<name>A0A6J1KEZ2_CUCMA</name>
<dbReference type="CDD" id="cd10567">
    <property type="entry name" value="SWIB-MDM2_like"/>
    <property type="match status" value="1"/>
</dbReference>
<dbReference type="OrthoDB" id="10251073at2759"/>
<dbReference type="InterPro" id="IPR003121">
    <property type="entry name" value="SWIB_MDM2_domain"/>
</dbReference>
<dbReference type="Proteomes" id="UP000504608">
    <property type="component" value="Unplaced"/>
</dbReference>
<dbReference type="Gene3D" id="1.10.245.10">
    <property type="entry name" value="SWIB/MDM2 domain"/>
    <property type="match status" value="1"/>
</dbReference>
<organism evidence="3 4">
    <name type="scientific">Cucurbita maxima</name>
    <name type="common">Pumpkin</name>
    <name type="synonym">Winter squash</name>
    <dbReference type="NCBI Taxonomy" id="3661"/>
    <lineage>
        <taxon>Eukaryota</taxon>
        <taxon>Viridiplantae</taxon>
        <taxon>Streptophyta</taxon>
        <taxon>Embryophyta</taxon>
        <taxon>Tracheophyta</taxon>
        <taxon>Spermatophyta</taxon>
        <taxon>Magnoliopsida</taxon>
        <taxon>eudicotyledons</taxon>
        <taxon>Gunneridae</taxon>
        <taxon>Pentapetalae</taxon>
        <taxon>rosids</taxon>
        <taxon>fabids</taxon>
        <taxon>Cucurbitales</taxon>
        <taxon>Cucurbitaceae</taxon>
        <taxon>Cucurbiteae</taxon>
        <taxon>Cucurbita</taxon>
    </lineage>
</organism>
<gene>
    <name evidence="4" type="primary">LOC111494406</name>
</gene>
<feature type="domain" description="DM2" evidence="2">
    <location>
        <begin position="66"/>
        <end position="144"/>
    </location>
</feature>
<dbReference type="RefSeq" id="XP_023000111.1">
    <property type="nucleotide sequence ID" value="XM_023144343.1"/>
</dbReference>
<dbReference type="PANTHER" id="PTHR13844">
    <property type="entry name" value="SWI/SNF-RELATED MATRIX-ASSOCIATED ACTIN-DEPENDENT REGULATOR OF CHROMATIN SUBFAMILY D"/>
    <property type="match status" value="1"/>
</dbReference>
<dbReference type="InterPro" id="IPR019835">
    <property type="entry name" value="SWIB_domain"/>
</dbReference>